<organism evidence="3 4">
    <name type="scientific">Nocardiopsis mangrovi</name>
    <dbReference type="NCBI Taxonomy" id="1179818"/>
    <lineage>
        <taxon>Bacteria</taxon>
        <taxon>Bacillati</taxon>
        <taxon>Actinomycetota</taxon>
        <taxon>Actinomycetes</taxon>
        <taxon>Streptosporangiales</taxon>
        <taxon>Nocardiopsidaceae</taxon>
        <taxon>Nocardiopsis</taxon>
    </lineage>
</organism>
<dbReference type="PANTHER" id="PTHR19879:SF9">
    <property type="entry name" value="TRANSCRIPTION INITIATION FACTOR TFIID SUBUNIT 5"/>
    <property type="match status" value="1"/>
</dbReference>
<evidence type="ECO:0000313" key="3">
    <source>
        <dbReference type="EMBL" id="MFC4562839.1"/>
    </source>
</evidence>
<comment type="caution">
    <text evidence="3">The sequence shown here is derived from an EMBL/GenBank/DDBJ whole genome shotgun (WGS) entry which is preliminary data.</text>
</comment>
<dbReference type="InterPro" id="IPR015943">
    <property type="entry name" value="WD40/YVTN_repeat-like_dom_sf"/>
</dbReference>
<proteinExistence type="predicted"/>
<dbReference type="EMBL" id="JBHSFQ010000011">
    <property type="protein sequence ID" value="MFC4562839.1"/>
    <property type="molecule type" value="Genomic_DNA"/>
</dbReference>
<evidence type="ECO:0000256" key="2">
    <source>
        <dbReference type="SAM" id="MobiDB-lite"/>
    </source>
</evidence>
<evidence type="ECO:0000256" key="1">
    <source>
        <dbReference type="PROSITE-ProRule" id="PRU00221"/>
    </source>
</evidence>
<protein>
    <submittedName>
        <fullName evidence="3">WD40 repeat domain-containing protein</fullName>
    </submittedName>
</protein>
<sequence>MTPMTPDGPDSAPLEDVSASDDTGGRLRNLRFLVDRLFGGDPAELVRDIDAHLARQPEDVYAFELRSSLRQEADLLVGHLSEGDLACTLHGRLMVRPSVAAQLRHVGDALPAMRLEHAPPFSPPPPGRQLERVLTGHRAPVVSLDWSPDGRRLATLGSYDTSVRVWDAHTWEQVHVITVPGASLDTVRWSPDGGRIAVVGRSDRFPDAEKKYEPGDEYDFPDITVEQHVHTVIVFDTATWAETAATGTLPKRSMKAPAIAWAPDGRSLAIAGAGGPWLWRFGADEEFVHLSSDQGGPSEIASALAWHPLAGLVALAAGRSLTLWAHPGSSNEQRTWTDDRLSAAHDGLRWRPDGRMLALGGGVALKVVDPHDQAVLWEHDGQERGSKTLFQAATWSADGARLGALTWIDRNPVHMVWEVPRTAAEFRAGMAPLKGSETDLRVDPEHDIGWQAETGLIATGDESCVRIWSSGPGAEAFPRPTTMRTVVWSPDGAALAARAYRNDGWRLVDAENGALLPGEWKVCPFPRLTDEAAAALQRHIDDRAVDDYEHIHIERHGMNKKVTFSPDQKWAVIEGRGEPATVVDVVSGEERRLGMSGIPGASVCFTPDSRRVVRAATKYVRDPADRLARDLIFHVWDLKADTEPVVVRWRAKGIGHIHGLAATHAHLAIVTANGRIGLAELADLSRVRWLKVNGAVVDAAFDPAGKRLAAVGDSGLYVMDVRTGA</sequence>
<feature type="repeat" description="WD" evidence="1">
    <location>
        <begin position="134"/>
        <end position="176"/>
    </location>
</feature>
<dbReference type="Pfam" id="PF00400">
    <property type="entry name" value="WD40"/>
    <property type="match status" value="1"/>
</dbReference>
<feature type="region of interest" description="Disordered" evidence="2">
    <location>
        <begin position="1"/>
        <end position="22"/>
    </location>
</feature>
<dbReference type="RefSeq" id="WP_378574374.1">
    <property type="nucleotide sequence ID" value="NZ_JBHSFQ010000011.1"/>
</dbReference>
<evidence type="ECO:0000313" key="4">
    <source>
        <dbReference type="Proteomes" id="UP001595923"/>
    </source>
</evidence>
<reference evidence="4" key="1">
    <citation type="journal article" date="2019" name="Int. J. Syst. Evol. Microbiol.">
        <title>The Global Catalogue of Microorganisms (GCM) 10K type strain sequencing project: providing services to taxonomists for standard genome sequencing and annotation.</title>
        <authorList>
            <consortium name="The Broad Institute Genomics Platform"/>
            <consortium name="The Broad Institute Genome Sequencing Center for Infectious Disease"/>
            <person name="Wu L."/>
            <person name="Ma J."/>
        </authorList>
    </citation>
    <scope>NUCLEOTIDE SEQUENCE [LARGE SCALE GENOMIC DNA]</scope>
    <source>
        <strain evidence="4">XZYJ18</strain>
    </source>
</reference>
<keyword evidence="4" id="KW-1185">Reference proteome</keyword>
<dbReference type="SUPFAM" id="SSF82171">
    <property type="entry name" value="DPP6 N-terminal domain-like"/>
    <property type="match status" value="1"/>
</dbReference>
<accession>A0ABV9DWY8</accession>
<dbReference type="PROSITE" id="PS50082">
    <property type="entry name" value="WD_REPEATS_2"/>
    <property type="match status" value="1"/>
</dbReference>
<keyword evidence="1" id="KW-0853">WD repeat</keyword>
<dbReference type="Proteomes" id="UP001595923">
    <property type="component" value="Unassembled WGS sequence"/>
</dbReference>
<dbReference type="PANTHER" id="PTHR19879">
    <property type="entry name" value="TRANSCRIPTION INITIATION FACTOR TFIID"/>
    <property type="match status" value="1"/>
</dbReference>
<dbReference type="InterPro" id="IPR001680">
    <property type="entry name" value="WD40_rpt"/>
</dbReference>
<dbReference type="PROSITE" id="PS50294">
    <property type="entry name" value="WD_REPEATS_REGION"/>
    <property type="match status" value="1"/>
</dbReference>
<dbReference type="Gene3D" id="2.130.10.10">
    <property type="entry name" value="YVTN repeat-like/Quinoprotein amine dehydrogenase"/>
    <property type="match status" value="3"/>
</dbReference>
<name>A0ABV9DWY8_9ACTN</name>
<dbReference type="SMART" id="SM00320">
    <property type="entry name" value="WD40"/>
    <property type="match status" value="3"/>
</dbReference>
<gene>
    <name evidence="3" type="ORF">ACFO4E_13310</name>
</gene>